<evidence type="ECO:0000313" key="4">
    <source>
        <dbReference type="EMBL" id="SNZ19115.1"/>
    </source>
</evidence>
<dbReference type="Pfam" id="PF07286">
    <property type="entry name" value="D-Glu_cyclase"/>
    <property type="match status" value="1"/>
</dbReference>
<evidence type="ECO:0000256" key="3">
    <source>
        <dbReference type="HAMAP-Rule" id="MF_01830"/>
    </source>
</evidence>
<keyword evidence="5" id="KW-1185">Reference proteome</keyword>
<dbReference type="Gene3D" id="3.40.1640.10">
    <property type="entry name" value="PSTPO5379-like"/>
    <property type="match status" value="1"/>
</dbReference>
<comment type="similarity">
    <text evidence="1 3">Belongs to the D-glutamate cyclase family.</text>
</comment>
<gene>
    <name evidence="4" type="ORF">SAMN06265368_2195</name>
</gene>
<dbReference type="AlphaFoldDB" id="A0A285PBL2"/>
<organism evidence="4 5">
    <name type="scientific">Cohaesibacter gelatinilyticus</name>
    <dbReference type="NCBI Taxonomy" id="372072"/>
    <lineage>
        <taxon>Bacteria</taxon>
        <taxon>Pseudomonadati</taxon>
        <taxon>Pseudomonadota</taxon>
        <taxon>Alphaproteobacteria</taxon>
        <taxon>Hyphomicrobiales</taxon>
        <taxon>Cohaesibacteraceae</taxon>
    </lineage>
</organism>
<dbReference type="InterPro" id="IPR016938">
    <property type="entry name" value="UPF0317"/>
</dbReference>
<dbReference type="PANTHER" id="PTHR32022:SF10">
    <property type="entry name" value="D-GLUTAMATE CYCLASE, MITOCHONDRIAL"/>
    <property type="match status" value="1"/>
</dbReference>
<reference evidence="4 5" key="1">
    <citation type="submission" date="2017-09" db="EMBL/GenBank/DDBJ databases">
        <authorList>
            <person name="Ehlers B."/>
            <person name="Leendertz F.H."/>
        </authorList>
    </citation>
    <scope>NUCLEOTIDE SEQUENCE [LARGE SCALE GENOMIC DNA]</scope>
    <source>
        <strain evidence="4 5">DSM 18289</strain>
    </source>
</reference>
<name>A0A285PBL2_9HYPH</name>
<dbReference type="NCBIfam" id="NF003969">
    <property type="entry name" value="PRK05463.1"/>
    <property type="match status" value="1"/>
</dbReference>
<dbReference type="GO" id="GO:0016829">
    <property type="term" value="F:lyase activity"/>
    <property type="evidence" value="ECO:0007669"/>
    <property type="project" value="UniProtKB-KW"/>
</dbReference>
<dbReference type="EC" id="4.2.1.-" evidence="3"/>
<dbReference type="SUPFAM" id="SSF160920">
    <property type="entry name" value="PSTPO5379-like"/>
    <property type="match status" value="1"/>
</dbReference>
<dbReference type="InterPro" id="IPR038021">
    <property type="entry name" value="Putative_hydro-lyase"/>
</dbReference>
<dbReference type="InterPro" id="IPR009906">
    <property type="entry name" value="D-Glu_cyclase"/>
</dbReference>
<evidence type="ECO:0000313" key="5">
    <source>
        <dbReference type="Proteomes" id="UP000219439"/>
    </source>
</evidence>
<dbReference type="EMBL" id="OBEL01000002">
    <property type="protein sequence ID" value="SNZ19115.1"/>
    <property type="molecule type" value="Genomic_DNA"/>
</dbReference>
<evidence type="ECO:0000256" key="2">
    <source>
        <dbReference type="ARBA" id="ARBA00023239"/>
    </source>
</evidence>
<dbReference type="FunFam" id="3.30.2040.10:FF:000001">
    <property type="entry name" value="D-glutamate cyclase, mitochondrial"/>
    <property type="match status" value="1"/>
</dbReference>
<sequence>MQDIYEDILRLAAGKIRQRIRAGDYASHTAGLGKGKLQANIAVMPERYALDFMRFCQRNPKPCPLVGVSDSGNPNMFTLGQDVDIRTDVPSYFLYEHGTFSREIHDITTLWQSDFVAFALGCSFTFEHALMRAGFSLWHIENDKTVPMFRSNIETVAAGPFSGPMVVSMRAINKSRIQEVIAISRKFPLAHGAPVHWGDPSEIGIKNIDTPDWGDASPVTDDQVPVFWACGVTPQVAIEQARLPICITHKPGYMLITDVDDDAEIPVIAHSNS</sequence>
<accession>A0A285PBL2</accession>
<dbReference type="RefSeq" id="WP_097153489.1">
    <property type="nucleotide sequence ID" value="NZ_OBEL01000002.1"/>
</dbReference>
<dbReference type="HAMAP" id="MF_01830">
    <property type="entry name" value="Hydro_lyase"/>
    <property type="match status" value="1"/>
</dbReference>
<proteinExistence type="inferred from homology"/>
<dbReference type="OrthoDB" id="149585at2"/>
<evidence type="ECO:0000256" key="1">
    <source>
        <dbReference type="ARBA" id="ARBA00007896"/>
    </source>
</evidence>
<keyword evidence="2 3" id="KW-0456">Lyase</keyword>
<protein>
    <recommendedName>
        <fullName evidence="3">Putative hydro-lyase SAMN06265368_2195</fullName>
        <ecNumber evidence="3">4.2.1.-</ecNumber>
    </recommendedName>
</protein>
<dbReference type="Proteomes" id="UP000219439">
    <property type="component" value="Unassembled WGS sequence"/>
</dbReference>
<dbReference type="Gene3D" id="3.30.2040.10">
    <property type="entry name" value="PSTPO5379-like domain"/>
    <property type="match status" value="1"/>
</dbReference>
<dbReference type="PANTHER" id="PTHR32022">
    <property type="entry name" value="D-GLUTAMATE CYCLASE, MITOCHONDRIAL"/>
    <property type="match status" value="1"/>
</dbReference>
<dbReference type="PIRSF" id="PIRSF029755">
    <property type="entry name" value="UCP029755"/>
    <property type="match status" value="1"/>
</dbReference>